<name>A0A1I3UMH9_9GAMM</name>
<evidence type="ECO:0000313" key="9">
    <source>
        <dbReference type="Proteomes" id="UP000198919"/>
    </source>
</evidence>
<proteinExistence type="predicted"/>
<dbReference type="EMBL" id="NITY01000009">
    <property type="protein sequence ID" value="PHM39634.1"/>
    <property type="molecule type" value="Genomic_DNA"/>
</dbReference>
<evidence type="ECO:0000313" key="7">
    <source>
        <dbReference type="EMBL" id="PHM39634.1"/>
    </source>
</evidence>
<keyword evidence="2 5" id="KW-0812">Transmembrane</keyword>
<reference evidence="8" key="1">
    <citation type="submission" date="2016-10" db="EMBL/GenBank/DDBJ databases">
        <authorList>
            <person name="de Groot N.N."/>
        </authorList>
    </citation>
    <scope>NUCLEOTIDE SEQUENCE [LARGE SCALE GENOMIC DNA]</scope>
    <source>
        <strain evidence="8">DSM 17908</strain>
    </source>
</reference>
<feature type="transmembrane region" description="Helical" evidence="5">
    <location>
        <begin position="39"/>
        <end position="58"/>
    </location>
</feature>
<comment type="subcellular location">
    <subcellularLocation>
        <location evidence="1">Membrane</location>
        <topology evidence="1">Multi-pass membrane protein</topology>
    </subcellularLocation>
</comment>
<gene>
    <name evidence="8" type="ORF">SAMN05421680_11775</name>
    <name evidence="7" type="ORF">Xmau_02642</name>
</gene>
<dbReference type="GO" id="GO:0016020">
    <property type="term" value="C:membrane"/>
    <property type="evidence" value="ECO:0007669"/>
    <property type="project" value="UniProtKB-SubCell"/>
</dbReference>
<reference evidence="7 10" key="3">
    <citation type="journal article" date="2017" name="Nat. Microbiol.">
        <title>Natural product diversity associated with the nematode symbionts Photorhabdus and Xenorhabdus.</title>
        <authorList>
            <person name="Tobias N.J."/>
            <person name="Wolff H."/>
            <person name="Djahanschiri B."/>
            <person name="Grundmann F."/>
            <person name="Kronenwerth M."/>
            <person name="Shi Y.M."/>
            <person name="Simonyi S."/>
            <person name="Grun P."/>
            <person name="Shapiro-Ilan D."/>
            <person name="Pidot S.J."/>
            <person name="Stinear T.P."/>
            <person name="Ebersberger I."/>
            <person name="Bode H.B."/>
        </authorList>
    </citation>
    <scope>NUCLEOTIDE SEQUENCE [LARGE SCALE GENOMIC DNA]</scope>
    <source>
        <strain evidence="7 10">DSM 17908</strain>
    </source>
</reference>
<keyword evidence="3 5" id="KW-1133">Transmembrane helix</keyword>
<organism evidence="8 9">
    <name type="scientific">Xenorhabdus mauleonii</name>
    <dbReference type="NCBI Taxonomy" id="351675"/>
    <lineage>
        <taxon>Bacteria</taxon>
        <taxon>Pseudomonadati</taxon>
        <taxon>Pseudomonadota</taxon>
        <taxon>Gammaproteobacteria</taxon>
        <taxon>Enterobacterales</taxon>
        <taxon>Morganellaceae</taxon>
        <taxon>Xenorhabdus</taxon>
    </lineage>
</organism>
<sequence>MSNMVYCRGCGKEIHVSANSCPGCGAVQQEEIKGEKSRITAALLAFFLGCIGAHKFYLGRIGMGLLYLIFCWTFIPYIVSFIEFIIYLCMSDKDFAKKYG</sequence>
<dbReference type="Proteomes" id="UP000224607">
    <property type="component" value="Unassembled WGS sequence"/>
</dbReference>
<evidence type="ECO:0000256" key="4">
    <source>
        <dbReference type="ARBA" id="ARBA00023136"/>
    </source>
</evidence>
<dbReference type="OrthoDB" id="9816361at2"/>
<dbReference type="AlphaFoldDB" id="A0A1I3UMH9"/>
<evidence type="ECO:0000256" key="3">
    <source>
        <dbReference type="ARBA" id="ARBA00022989"/>
    </source>
</evidence>
<evidence type="ECO:0000313" key="10">
    <source>
        <dbReference type="Proteomes" id="UP000224607"/>
    </source>
</evidence>
<evidence type="ECO:0000259" key="6">
    <source>
        <dbReference type="Pfam" id="PF05154"/>
    </source>
</evidence>
<dbReference type="Pfam" id="PF05154">
    <property type="entry name" value="TM2"/>
    <property type="match status" value="1"/>
</dbReference>
<dbReference type="EMBL" id="FORG01000017">
    <property type="protein sequence ID" value="SFJ84112.1"/>
    <property type="molecule type" value="Genomic_DNA"/>
</dbReference>
<evidence type="ECO:0000256" key="2">
    <source>
        <dbReference type="ARBA" id="ARBA00022692"/>
    </source>
</evidence>
<evidence type="ECO:0000256" key="5">
    <source>
        <dbReference type="SAM" id="Phobius"/>
    </source>
</evidence>
<evidence type="ECO:0000313" key="8">
    <source>
        <dbReference type="EMBL" id="SFJ84112.1"/>
    </source>
</evidence>
<feature type="domain" description="TM2" evidence="6">
    <location>
        <begin position="35"/>
        <end position="85"/>
    </location>
</feature>
<evidence type="ECO:0000256" key="1">
    <source>
        <dbReference type="ARBA" id="ARBA00004141"/>
    </source>
</evidence>
<keyword evidence="10" id="KW-1185">Reference proteome</keyword>
<dbReference type="Proteomes" id="UP000198919">
    <property type="component" value="Unassembled WGS sequence"/>
</dbReference>
<accession>A0A1I3UMH9</accession>
<feature type="transmembrane region" description="Helical" evidence="5">
    <location>
        <begin position="64"/>
        <end position="89"/>
    </location>
</feature>
<reference evidence="9" key="2">
    <citation type="submission" date="2016-10" db="EMBL/GenBank/DDBJ databases">
        <authorList>
            <person name="Varghese N."/>
            <person name="Submissions S."/>
        </authorList>
    </citation>
    <scope>NUCLEOTIDE SEQUENCE [LARGE SCALE GENOMIC DNA]</scope>
    <source>
        <strain evidence="9">DSM 17908</strain>
    </source>
</reference>
<protein>
    <submittedName>
        <fullName evidence="8">TM2 domain-containing protein</fullName>
    </submittedName>
</protein>
<dbReference type="RefSeq" id="WP_092512551.1">
    <property type="nucleotide sequence ID" value="NZ_CAWNQB010000089.1"/>
</dbReference>
<keyword evidence="4 5" id="KW-0472">Membrane</keyword>
<dbReference type="InterPro" id="IPR007829">
    <property type="entry name" value="TM2"/>
</dbReference>